<dbReference type="EMBL" id="AP011737">
    <property type="protein sequence ID" value="BAL56098.1"/>
    <property type="molecule type" value="Genomic_DNA"/>
</dbReference>
<evidence type="ECO:0000256" key="9">
    <source>
        <dbReference type="SAM" id="SignalP"/>
    </source>
</evidence>
<reference evidence="11" key="2">
    <citation type="journal article" date="2012" name="PLoS ONE">
        <title>A Deeply Branching Thermophilic Bacterium with an Ancient Acetyl-CoA Pathway Dominates a Subsurface Ecosystem.</title>
        <authorList>
            <person name="Takami H."/>
            <person name="Noguchi H."/>
            <person name="Takaki Y."/>
            <person name="Uchiyama I."/>
            <person name="Toyoda A."/>
            <person name="Nishi S."/>
            <person name="Chee G.-J."/>
            <person name="Arai W."/>
            <person name="Nunoura T."/>
            <person name="Itoh T."/>
            <person name="Hattori M."/>
            <person name="Takai K."/>
        </authorList>
    </citation>
    <scope>NUCLEOTIDE SEQUENCE</scope>
</reference>
<sequence>MLLLAITCLLWSPAWAKTDVSAPQARLLITVVDDNGRPIAGARVTLEHAETGTLRTGETDHVGRCALLDLPAGMYRLRVEKERFYTITVPDVRLPENAAIEIVLRREQEFVEVMEVTPSSAALDPWQTAARVELSASEILTLPTPVMRDLRYALAMLPGVVQDPSGDLHIAGSATSQTLTTLDGFTITHPITGRLDLRVSVDAVREVSVHHSRYSAEYGRGSGGVLELSTAMGDDRFRFSATDVLPSLQHRKGLHLNNWTPRATVSGPLRKKRAWFYEAAEGEYDVTIVEELPRGADRNRAWRLGDLTKVQVNASASHLLTFTLLTHRFRSPYDGLSRFAPRETTRRVSQGADFFALKGQVYRSDGLLLEYGVGLAHFRDAERPRGDAPYRLSPEGAGGHSFRTAERRAHRLQGILNLTLPSFFWHGRHEVKIGTEWIHVGAREHVRRRPLTFVRADGTPIRAVSFSPAPETRLTNVELAFYGQNRWVFASRGVVELGLRLDWDSLHRTARWSPRVAASYLLTADRRTKLTGGLGLFHDATPLDVVLRSQSGRRQDLFYAGDGRAVEEIVETTFRADVRALASPRAFIWSLGVERQLPAGFVLSLEFLQKRGHHGWVYLPAPESEGATPARSDSRERSALSPAAGPLMRHQVFELRDHKRDRYDALQVTLRWNVREMHPLLASYVRSRARSNAVLDFAPDMLVLGAQAGGPLPWDTPHRFLLWGWAPLPKRFTLAYTVEWRDGYPFLVVNEAQRLAEPPNRRRLPAYFSLNLHLERRFRFLGLHWALRAGINNVTNRPNPSTVNNNVDSPHFLTWGGTERRTFVGRLRLLGRK</sequence>
<dbReference type="GO" id="GO:0009279">
    <property type="term" value="C:cell outer membrane"/>
    <property type="evidence" value="ECO:0007669"/>
    <property type="project" value="UniProtKB-SubCell"/>
</dbReference>
<dbReference type="Pfam" id="PF25183">
    <property type="entry name" value="OMP_b-brl_4"/>
    <property type="match status" value="1"/>
</dbReference>
<keyword evidence="4" id="KW-0812">Transmembrane</keyword>
<reference evidence="11" key="1">
    <citation type="journal article" date="2005" name="Environ. Microbiol.">
        <title>Genetic and functional properties of uncultivated thermophilic crenarchaeotes from a subsurface gold mine as revealed by analysis of genome fragments.</title>
        <authorList>
            <person name="Nunoura T."/>
            <person name="Hirayama H."/>
            <person name="Takami H."/>
            <person name="Oida H."/>
            <person name="Nishi S."/>
            <person name="Shimamura S."/>
            <person name="Suzuki Y."/>
            <person name="Inagaki F."/>
            <person name="Takai K."/>
            <person name="Nealson K.H."/>
            <person name="Horikoshi K."/>
        </authorList>
    </citation>
    <scope>NUCLEOTIDE SEQUENCE</scope>
</reference>
<dbReference type="SUPFAM" id="SSF49464">
    <property type="entry name" value="Carboxypeptidase regulatory domain-like"/>
    <property type="match status" value="1"/>
</dbReference>
<dbReference type="SUPFAM" id="SSF56935">
    <property type="entry name" value="Porins"/>
    <property type="match status" value="1"/>
</dbReference>
<keyword evidence="5 9" id="KW-0732">Signal</keyword>
<dbReference type="Gene3D" id="2.40.170.20">
    <property type="entry name" value="TonB-dependent receptor, beta-barrel domain"/>
    <property type="match status" value="2"/>
</dbReference>
<keyword evidence="7" id="KW-0998">Cell outer membrane</keyword>
<comment type="subcellular location">
    <subcellularLocation>
        <location evidence="1">Cell outer membrane</location>
        <topology evidence="1">Multi-pass membrane protein</topology>
    </subcellularLocation>
</comment>
<evidence type="ECO:0000256" key="6">
    <source>
        <dbReference type="ARBA" id="ARBA00023136"/>
    </source>
</evidence>
<dbReference type="InterPro" id="IPR036942">
    <property type="entry name" value="Beta-barrel_TonB_sf"/>
</dbReference>
<evidence type="ECO:0000313" key="11">
    <source>
        <dbReference type="EMBL" id="BAL56098.1"/>
    </source>
</evidence>
<accession>H5SIW2</accession>
<evidence type="ECO:0000256" key="2">
    <source>
        <dbReference type="ARBA" id="ARBA00022448"/>
    </source>
</evidence>
<keyword evidence="3" id="KW-1134">Transmembrane beta strand</keyword>
<feature type="domain" description="TonB-dependent transporter Oar-like beta-barrel" evidence="10">
    <location>
        <begin position="509"/>
        <end position="729"/>
    </location>
</feature>
<dbReference type="Gene3D" id="2.60.40.1120">
    <property type="entry name" value="Carboxypeptidase-like, regulatory domain"/>
    <property type="match status" value="1"/>
</dbReference>
<keyword evidence="2" id="KW-0813">Transport</keyword>
<dbReference type="InterPro" id="IPR008969">
    <property type="entry name" value="CarboxyPept-like_regulatory"/>
</dbReference>
<dbReference type="InterPro" id="IPR057601">
    <property type="entry name" value="Oar-like_b-barrel"/>
</dbReference>
<feature type="signal peptide" evidence="9">
    <location>
        <begin position="1"/>
        <end position="16"/>
    </location>
</feature>
<dbReference type="GO" id="GO:0044718">
    <property type="term" value="P:siderophore transmembrane transport"/>
    <property type="evidence" value="ECO:0007669"/>
    <property type="project" value="TreeGrafter"/>
</dbReference>
<evidence type="ECO:0000259" key="10">
    <source>
        <dbReference type="Pfam" id="PF25183"/>
    </source>
</evidence>
<protein>
    <submittedName>
        <fullName evidence="11">Hypothetical conserved protein</fullName>
    </submittedName>
</protein>
<dbReference type="AlphaFoldDB" id="H5SIW2"/>
<evidence type="ECO:0000256" key="8">
    <source>
        <dbReference type="SAM" id="MobiDB-lite"/>
    </source>
</evidence>
<dbReference type="InterPro" id="IPR039426">
    <property type="entry name" value="TonB-dep_rcpt-like"/>
</dbReference>
<gene>
    <name evidence="11" type="ORF">HGMM_F34F02C35</name>
</gene>
<proteinExistence type="predicted"/>
<keyword evidence="6" id="KW-0472">Membrane</keyword>
<dbReference type="Pfam" id="PF13620">
    <property type="entry name" value="CarboxypepD_reg"/>
    <property type="match status" value="1"/>
</dbReference>
<feature type="region of interest" description="Disordered" evidence="8">
    <location>
        <begin position="622"/>
        <end position="641"/>
    </location>
</feature>
<dbReference type="PANTHER" id="PTHR30069:SF29">
    <property type="entry name" value="HEMOGLOBIN AND HEMOGLOBIN-HAPTOGLOBIN-BINDING PROTEIN 1-RELATED"/>
    <property type="match status" value="1"/>
</dbReference>
<evidence type="ECO:0000256" key="7">
    <source>
        <dbReference type="ARBA" id="ARBA00023237"/>
    </source>
</evidence>
<dbReference type="PANTHER" id="PTHR30069">
    <property type="entry name" value="TONB-DEPENDENT OUTER MEMBRANE RECEPTOR"/>
    <property type="match status" value="1"/>
</dbReference>
<evidence type="ECO:0000256" key="3">
    <source>
        <dbReference type="ARBA" id="ARBA00022452"/>
    </source>
</evidence>
<dbReference type="GO" id="GO:0015344">
    <property type="term" value="F:siderophore uptake transmembrane transporter activity"/>
    <property type="evidence" value="ECO:0007669"/>
    <property type="project" value="TreeGrafter"/>
</dbReference>
<organism evidence="11">
    <name type="scientific">uncultured Acidobacteriota bacterium</name>
    <dbReference type="NCBI Taxonomy" id="171953"/>
    <lineage>
        <taxon>Bacteria</taxon>
        <taxon>Pseudomonadati</taxon>
        <taxon>Acidobacteriota</taxon>
        <taxon>environmental samples</taxon>
    </lineage>
</organism>
<evidence type="ECO:0000256" key="4">
    <source>
        <dbReference type="ARBA" id="ARBA00022692"/>
    </source>
</evidence>
<evidence type="ECO:0000256" key="5">
    <source>
        <dbReference type="ARBA" id="ARBA00022729"/>
    </source>
</evidence>
<evidence type="ECO:0000256" key="1">
    <source>
        <dbReference type="ARBA" id="ARBA00004571"/>
    </source>
</evidence>
<feature type="chain" id="PRO_5003598150" evidence="9">
    <location>
        <begin position="17"/>
        <end position="833"/>
    </location>
</feature>
<name>H5SIW2_9BACT</name>